<accession>A0A167VZD9</accession>
<keyword evidence="1" id="KW-0378">Hydrolase</keyword>
<dbReference type="GO" id="GO:0006310">
    <property type="term" value="P:DNA recombination"/>
    <property type="evidence" value="ECO:0007669"/>
    <property type="project" value="UniProtKB-KW"/>
</dbReference>
<name>A0A167VZD9_9AGAM</name>
<dbReference type="EMBL" id="KV417833">
    <property type="protein sequence ID" value="KZP05531.1"/>
    <property type="molecule type" value="Genomic_DNA"/>
</dbReference>
<keyword evidence="1" id="KW-0227">DNA damage</keyword>
<reference evidence="3 4" key="1">
    <citation type="journal article" date="2016" name="Mol. Biol. Evol.">
        <title>Comparative Genomics of Early-Diverging Mushroom-Forming Fungi Provides Insights into the Origins of Lignocellulose Decay Capabilities.</title>
        <authorList>
            <person name="Nagy L.G."/>
            <person name="Riley R."/>
            <person name="Tritt A."/>
            <person name="Adam C."/>
            <person name="Daum C."/>
            <person name="Floudas D."/>
            <person name="Sun H."/>
            <person name="Yadav J.S."/>
            <person name="Pangilinan J."/>
            <person name="Larsson K.H."/>
            <person name="Matsuura K."/>
            <person name="Barry K."/>
            <person name="Labutti K."/>
            <person name="Kuo R."/>
            <person name="Ohm R.A."/>
            <person name="Bhattacharya S.S."/>
            <person name="Shirouzu T."/>
            <person name="Yoshinaga Y."/>
            <person name="Martin F.M."/>
            <person name="Grigoriev I.V."/>
            <person name="Hibbett D.S."/>
        </authorList>
    </citation>
    <scope>NUCLEOTIDE SEQUENCE [LARGE SCALE GENOMIC DNA]</scope>
    <source>
        <strain evidence="3 4">CBS 109695</strain>
    </source>
</reference>
<dbReference type="InterPro" id="IPR027417">
    <property type="entry name" value="P-loop_NTPase"/>
</dbReference>
<dbReference type="Pfam" id="PF05970">
    <property type="entry name" value="PIF1"/>
    <property type="match status" value="1"/>
</dbReference>
<keyword evidence="1" id="KW-0067">ATP-binding</keyword>
<evidence type="ECO:0000259" key="2">
    <source>
        <dbReference type="Pfam" id="PF05970"/>
    </source>
</evidence>
<gene>
    <name evidence="3" type="ORF">FIBSPDRAFT_700891</name>
</gene>
<keyword evidence="4" id="KW-1185">Reference proteome</keyword>
<evidence type="ECO:0000313" key="3">
    <source>
        <dbReference type="EMBL" id="KZP05531.1"/>
    </source>
</evidence>
<dbReference type="GO" id="GO:0005524">
    <property type="term" value="F:ATP binding"/>
    <property type="evidence" value="ECO:0007669"/>
    <property type="project" value="UniProtKB-KW"/>
</dbReference>
<keyword evidence="1" id="KW-0234">DNA repair</keyword>
<protein>
    <recommendedName>
        <fullName evidence="1">ATP-dependent DNA helicase</fullName>
        <ecNumber evidence="1">5.6.2.3</ecNumber>
    </recommendedName>
</protein>
<keyword evidence="1" id="KW-0547">Nucleotide-binding</keyword>
<dbReference type="SUPFAM" id="SSF52540">
    <property type="entry name" value="P-loop containing nucleoside triphosphate hydrolases"/>
    <property type="match status" value="1"/>
</dbReference>
<dbReference type="PANTHER" id="PTHR47642:SF6">
    <property type="entry name" value="ATP-DEPENDENT DNA HELICASE"/>
    <property type="match status" value="1"/>
</dbReference>
<keyword evidence="1" id="KW-0347">Helicase</keyword>
<keyword evidence="1" id="KW-0233">DNA recombination</keyword>
<comment type="catalytic activity">
    <reaction evidence="1">
        <text>ATP + H2O = ADP + phosphate + H(+)</text>
        <dbReference type="Rhea" id="RHEA:13065"/>
        <dbReference type="ChEBI" id="CHEBI:15377"/>
        <dbReference type="ChEBI" id="CHEBI:15378"/>
        <dbReference type="ChEBI" id="CHEBI:30616"/>
        <dbReference type="ChEBI" id="CHEBI:43474"/>
        <dbReference type="ChEBI" id="CHEBI:456216"/>
        <dbReference type="EC" id="5.6.2.3"/>
    </reaction>
</comment>
<dbReference type="STRING" id="436010.A0A167VZD9"/>
<comment type="cofactor">
    <cofactor evidence="1">
        <name>Mg(2+)</name>
        <dbReference type="ChEBI" id="CHEBI:18420"/>
    </cofactor>
</comment>
<dbReference type="Proteomes" id="UP000076532">
    <property type="component" value="Unassembled WGS sequence"/>
</dbReference>
<feature type="non-terminal residue" evidence="3">
    <location>
        <position position="1"/>
    </location>
</feature>
<sequence length="364" mass="40870">CHALHMPEERFGGLNMIFAGDFAQLAPVTGTPLYSRSVGTQKKFKTSLKDQEEAIGMALWHLTTVVVMLTKNMRQKAQTPDDDQLRKTLENMRYKSCTDVDIAYLKMRVAGRGLNSPKLAQKECRNVPVITAHNLQKDHINLMGAHRFARETGQQITSFYLVDSFRGGTTQDMTLKAARARNKKVVDGKHFSNCIPPEQQEIIWSLEPKYTNHKAGRLDLCVGMPIMLRYNEVTECCMTNSANTVVVGWSADGDLANRPTLNTLFVELVNPTRNVQLEGLPLNVVPLVKRSDPVEVVLLNGNHLCITRKQVPVLLNFAVTDYRSQGQNRDRNPVDLQNCATYRGFYVALSRSTMSDGLIILSDF</sequence>
<dbReference type="AlphaFoldDB" id="A0A167VZD9"/>
<dbReference type="OrthoDB" id="432234at2759"/>
<dbReference type="InterPro" id="IPR010285">
    <property type="entry name" value="DNA_helicase_pif1-like_DEAD"/>
</dbReference>
<comment type="similarity">
    <text evidence="1">Belongs to the helicase family.</text>
</comment>
<dbReference type="GO" id="GO:0016787">
    <property type="term" value="F:hydrolase activity"/>
    <property type="evidence" value="ECO:0007669"/>
    <property type="project" value="UniProtKB-KW"/>
</dbReference>
<feature type="non-terminal residue" evidence="3">
    <location>
        <position position="364"/>
    </location>
</feature>
<evidence type="ECO:0000256" key="1">
    <source>
        <dbReference type="RuleBase" id="RU363044"/>
    </source>
</evidence>
<dbReference type="InterPro" id="IPR051055">
    <property type="entry name" value="PIF1_helicase"/>
</dbReference>
<dbReference type="EC" id="5.6.2.3" evidence="1"/>
<dbReference type="GO" id="GO:0006281">
    <property type="term" value="P:DNA repair"/>
    <property type="evidence" value="ECO:0007669"/>
    <property type="project" value="UniProtKB-KW"/>
</dbReference>
<dbReference type="GO" id="GO:0043139">
    <property type="term" value="F:5'-3' DNA helicase activity"/>
    <property type="evidence" value="ECO:0007669"/>
    <property type="project" value="UniProtKB-EC"/>
</dbReference>
<dbReference type="GO" id="GO:0000723">
    <property type="term" value="P:telomere maintenance"/>
    <property type="evidence" value="ECO:0007669"/>
    <property type="project" value="InterPro"/>
</dbReference>
<organism evidence="3 4">
    <name type="scientific">Athelia psychrophila</name>
    <dbReference type="NCBI Taxonomy" id="1759441"/>
    <lineage>
        <taxon>Eukaryota</taxon>
        <taxon>Fungi</taxon>
        <taxon>Dikarya</taxon>
        <taxon>Basidiomycota</taxon>
        <taxon>Agaricomycotina</taxon>
        <taxon>Agaricomycetes</taxon>
        <taxon>Agaricomycetidae</taxon>
        <taxon>Atheliales</taxon>
        <taxon>Atheliaceae</taxon>
        <taxon>Athelia</taxon>
    </lineage>
</organism>
<dbReference type="PANTHER" id="PTHR47642">
    <property type="entry name" value="ATP-DEPENDENT DNA HELICASE"/>
    <property type="match status" value="1"/>
</dbReference>
<evidence type="ECO:0000313" key="4">
    <source>
        <dbReference type="Proteomes" id="UP000076532"/>
    </source>
</evidence>
<feature type="domain" description="DNA helicase Pif1-like DEAD-box helicase" evidence="2">
    <location>
        <begin position="8"/>
        <end position="85"/>
    </location>
</feature>
<proteinExistence type="inferred from homology"/>